<keyword evidence="6" id="KW-0418">Kinase</keyword>
<evidence type="ECO:0000256" key="8">
    <source>
        <dbReference type="ARBA" id="ARBA00023136"/>
    </source>
</evidence>
<keyword evidence="4" id="KW-0808">Transferase</keyword>
<dbReference type="PROSITE" id="PS00107">
    <property type="entry name" value="PROTEIN_KINASE_ATP"/>
    <property type="match status" value="1"/>
</dbReference>
<evidence type="ECO:0000256" key="3">
    <source>
        <dbReference type="ARBA" id="ARBA00022527"/>
    </source>
</evidence>
<comment type="catalytic activity">
    <reaction evidence="9">
        <text>L-threonyl-[protein] + ATP = O-phospho-L-threonyl-[protein] + ADP + H(+)</text>
        <dbReference type="Rhea" id="RHEA:46608"/>
        <dbReference type="Rhea" id="RHEA-COMP:11060"/>
        <dbReference type="Rhea" id="RHEA-COMP:11605"/>
        <dbReference type="ChEBI" id="CHEBI:15378"/>
        <dbReference type="ChEBI" id="CHEBI:30013"/>
        <dbReference type="ChEBI" id="CHEBI:30616"/>
        <dbReference type="ChEBI" id="CHEBI:61977"/>
        <dbReference type="ChEBI" id="CHEBI:456216"/>
        <dbReference type="EC" id="2.7.11.1"/>
    </reaction>
</comment>
<dbReference type="PROSITE" id="PS50011">
    <property type="entry name" value="PROTEIN_KINASE_DOM"/>
    <property type="match status" value="1"/>
</dbReference>
<dbReference type="EC" id="2.7.11.1" evidence="2"/>
<dbReference type="GO" id="GO:0005524">
    <property type="term" value="F:ATP binding"/>
    <property type="evidence" value="ECO:0007669"/>
    <property type="project" value="UniProtKB-UniRule"/>
</dbReference>
<proteinExistence type="predicted"/>
<dbReference type="PROSITE" id="PS00108">
    <property type="entry name" value="PROTEIN_KINASE_ST"/>
    <property type="match status" value="1"/>
</dbReference>
<dbReference type="GO" id="GO:0016020">
    <property type="term" value="C:membrane"/>
    <property type="evidence" value="ECO:0007669"/>
    <property type="project" value="UniProtKB-SubCell"/>
</dbReference>
<dbReference type="PANTHER" id="PTHR44329:SF288">
    <property type="entry name" value="MITOGEN-ACTIVATED PROTEIN KINASE KINASE KINASE 20"/>
    <property type="match status" value="1"/>
</dbReference>
<dbReference type="SUPFAM" id="SSF56112">
    <property type="entry name" value="Protein kinase-like (PK-like)"/>
    <property type="match status" value="1"/>
</dbReference>
<evidence type="ECO:0000256" key="10">
    <source>
        <dbReference type="ARBA" id="ARBA00048679"/>
    </source>
</evidence>
<evidence type="ECO:0000259" key="12">
    <source>
        <dbReference type="PROSITE" id="PS50011"/>
    </source>
</evidence>
<dbReference type="EMBL" id="CAKKTJ010000038">
    <property type="protein sequence ID" value="CAH0473345.1"/>
    <property type="molecule type" value="Genomic_DNA"/>
</dbReference>
<evidence type="ECO:0000256" key="7">
    <source>
        <dbReference type="ARBA" id="ARBA00022840"/>
    </source>
</evidence>
<dbReference type="InterPro" id="IPR011009">
    <property type="entry name" value="Kinase-like_dom_sf"/>
</dbReference>
<dbReference type="FunFam" id="3.30.200.20:FF:000060">
    <property type="entry name" value="Serine/threonine-protein kinase isoform 1"/>
    <property type="match status" value="1"/>
</dbReference>
<evidence type="ECO:0000256" key="1">
    <source>
        <dbReference type="ARBA" id="ARBA00004370"/>
    </source>
</evidence>
<dbReference type="Pfam" id="PF07714">
    <property type="entry name" value="PK_Tyr_Ser-Thr"/>
    <property type="match status" value="1"/>
</dbReference>
<protein>
    <recommendedName>
        <fullName evidence="2">non-specific serine/threonine protein kinase</fullName>
        <ecNumber evidence="2">2.7.11.1</ecNumber>
    </recommendedName>
</protein>
<evidence type="ECO:0000256" key="5">
    <source>
        <dbReference type="ARBA" id="ARBA00022741"/>
    </source>
</evidence>
<dbReference type="InterPro" id="IPR008271">
    <property type="entry name" value="Ser/Thr_kinase_AS"/>
</dbReference>
<dbReference type="EMBL" id="CAKLCB010000010">
    <property type="protein sequence ID" value="CAH0513345.1"/>
    <property type="molecule type" value="Genomic_DNA"/>
</dbReference>
<gene>
    <name evidence="14" type="ORF">PBS001_LOCUS160</name>
    <name evidence="13" type="ORF">PBS003_LOCUS250</name>
</gene>
<comment type="catalytic activity">
    <reaction evidence="10">
        <text>L-seryl-[protein] + ATP = O-phospho-L-seryl-[protein] + ADP + H(+)</text>
        <dbReference type="Rhea" id="RHEA:17989"/>
        <dbReference type="Rhea" id="RHEA-COMP:9863"/>
        <dbReference type="Rhea" id="RHEA-COMP:11604"/>
        <dbReference type="ChEBI" id="CHEBI:15378"/>
        <dbReference type="ChEBI" id="CHEBI:29999"/>
        <dbReference type="ChEBI" id="CHEBI:30616"/>
        <dbReference type="ChEBI" id="CHEBI:83421"/>
        <dbReference type="ChEBI" id="CHEBI:456216"/>
        <dbReference type="EC" id="2.7.11.1"/>
    </reaction>
</comment>
<evidence type="ECO:0000313" key="16">
    <source>
        <dbReference type="Proteomes" id="UP001160483"/>
    </source>
</evidence>
<name>A0AAU9KJC3_9STRA</name>
<dbReference type="PRINTS" id="PR00109">
    <property type="entry name" value="TYRKINASE"/>
</dbReference>
<evidence type="ECO:0000256" key="9">
    <source>
        <dbReference type="ARBA" id="ARBA00047899"/>
    </source>
</evidence>
<feature type="binding site" evidence="11">
    <location>
        <position position="430"/>
    </location>
    <ligand>
        <name>ATP</name>
        <dbReference type="ChEBI" id="CHEBI:30616"/>
    </ligand>
</feature>
<accession>A0AAU9KJC3</accession>
<evidence type="ECO:0000256" key="2">
    <source>
        <dbReference type="ARBA" id="ARBA00012513"/>
    </source>
</evidence>
<dbReference type="AlphaFoldDB" id="A0AAU9KJC3"/>
<dbReference type="SMART" id="SM00220">
    <property type="entry name" value="S_TKc"/>
    <property type="match status" value="1"/>
</dbReference>
<keyword evidence="3" id="KW-0723">Serine/threonine-protein kinase</keyword>
<dbReference type="Gene3D" id="1.10.510.10">
    <property type="entry name" value="Transferase(Phosphotransferase) domain 1"/>
    <property type="match status" value="1"/>
</dbReference>
<dbReference type="InterPro" id="IPR000719">
    <property type="entry name" value="Prot_kinase_dom"/>
</dbReference>
<keyword evidence="8" id="KW-0472">Membrane</keyword>
<keyword evidence="15" id="KW-1185">Reference proteome</keyword>
<evidence type="ECO:0000313" key="15">
    <source>
        <dbReference type="Proteomes" id="UP001158986"/>
    </source>
</evidence>
<dbReference type="FunFam" id="1.10.510.10:FF:000476">
    <property type="entry name" value="PAS domain-containing protein tyrosine kinase family protein"/>
    <property type="match status" value="1"/>
</dbReference>
<feature type="domain" description="Protein kinase" evidence="12">
    <location>
        <begin position="403"/>
        <end position="663"/>
    </location>
</feature>
<dbReference type="Gene3D" id="3.30.200.20">
    <property type="entry name" value="Phosphorylase Kinase, domain 1"/>
    <property type="match status" value="1"/>
</dbReference>
<dbReference type="InterPro" id="IPR001245">
    <property type="entry name" value="Ser-Thr/Tyr_kinase_cat_dom"/>
</dbReference>
<dbReference type="PANTHER" id="PTHR44329">
    <property type="entry name" value="SERINE/THREONINE-PROTEIN KINASE TNNI3K-RELATED"/>
    <property type="match status" value="1"/>
</dbReference>
<evidence type="ECO:0000256" key="6">
    <source>
        <dbReference type="ARBA" id="ARBA00022777"/>
    </source>
</evidence>
<evidence type="ECO:0000256" key="4">
    <source>
        <dbReference type="ARBA" id="ARBA00022679"/>
    </source>
</evidence>
<dbReference type="GO" id="GO:0004674">
    <property type="term" value="F:protein serine/threonine kinase activity"/>
    <property type="evidence" value="ECO:0007669"/>
    <property type="project" value="UniProtKB-KW"/>
</dbReference>
<evidence type="ECO:0000256" key="11">
    <source>
        <dbReference type="PROSITE-ProRule" id="PRU10141"/>
    </source>
</evidence>
<dbReference type="Proteomes" id="UP001160483">
    <property type="component" value="Unassembled WGS sequence"/>
</dbReference>
<organism evidence="13 16">
    <name type="scientific">Peronospora belbahrii</name>
    <dbReference type="NCBI Taxonomy" id="622444"/>
    <lineage>
        <taxon>Eukaryota</taxon>
        <taxon>Sar</taxon>
        <taxon>Stramenopiles</taxon>
        <taxon>Oomycota</taxon>
        <taxon>Peronosporomycetes</taxon>
        <taxon>Peronosporales</taxon>
        <taxon>Peronosporaceae</taxon>
        <taxon>Peronospora</taxon>
    </lineage>
</organism>
<comment type="subcellular location">
    <subcellularLocation>
        <location evidence="1">Membrane</location>
    </subcellularLocation>
</comment>
<evidence type="ECO:0000313" key="13">
    <source>
        <dbReference type="EMBL" id="CAH0473345.1"/>
    </source>
</evidence>
<dbReference type="InterPro" id="IPR017441">
    <property type="entry name" value="Protein_kinase_ATP_BS"/>
</dbReference>
<keyword evidence="5 11" id="KW-0547">Nucleotide-binding</keyword>
<dbReference type="InterPro" id="IPR051681">
    <property type="entry name" value="Ser/Thr_Kinases-Pseudokinases"/>
</dbReference>
<reference evidence="13 15" key="1">
    <citation type="submission" date="2021-11" db="EMBL/GenBank/DDBJ databases">
        <authorList>
            <person name="Islam A."/>
            <person name="Islam S."/>
            <person name="Flora M.S."/>
            <person name="Rahman M."/>
            <person name="Ziaur R.M."/>
            <person name="Epstein J.H."/>
            <person name="Hassan M."/>
            <person name="Klassen M."/>
            <person name="Woodard K."/>
            <person name="Webb A."/>
            <person name="Webby R.J."/>
            <person name="El Zowalaty M.E."/>
        </authorList>
    </citation>
    <scope>NUCLEOTIDE SEQUENCE</scope>
    <source>
        <strain evidence="14">Pbs1</strain>
        <strain evidence="13">Pbs3</strain>
    </source>
</reference>
<comment type="caution">
    <text evidence="13">The sequence shown here is derived from an EMBL/GenBank/DDBJ whole genome shotgun (WGS) entry which is preliminary data.</text>
</comment>
<dbReference type="Proteomes" id="UP001158986">
    <property type="component" value="Unassembled WGS sequence"/>
</dbReference>
<keyword evidence="7 11" id="KW-0067">ATP-binding</keyword>
<dbReference type="CDD" id="cd13999">
    <property type="entry name" value="STKc_MAP3K-like"/>
    <property type="match status" value="1"/>
</dbReference>
<sequence>MFGMDPVLSGSLCFLVLAIAMYLKFIREQPWSDEEISDHKSSPVDREDDTMPFLHHQTSASSSTAAATTRLQVQQLNKGPGRQMNQTIQQKLQQPHHGYAGFMQSRQMTSSAVVAVGVKVAAGSNYLPKNQPMRRRTYSATNASTTSHSNEAQNSAIDGEVGMDQLPTTIYEGAKYDQLHEQRQPPDSLRNQHRITFDDYDEEMGLLSPPRQADTVDDSLESVSFEDENNEFYDLENHRPKDHMLYITDTSEQGLNPIQMGGQYRGGDLLEVPDTADTSSDAKTLKTNIERQFVRDVAPPAQMQLEVARKARIPLFLHSPMYVKTSAAPVVDDVNAGCIAEFAVDEVQEEYDAEDGEGGARPDGVGGAVDGAVIDASENRTRRKRPKLSKAKTDSLHIDFKELQIDEMIGQGAFGTVHRAKWRGAAVAVKILVCQHLTADILGEFEAEVQIMSILRHPNICLLMGACLEPPTRCLVIEYLPRGSLWNVLRQDVVIDMIKQHSFARDTALGMNYLHSFQPPILHRDLKSPNLLIDSSYGLKISDFGLARVRAHFQTMTGNCGTTQWMAPEVLAAEKYTEKADVFSYGVVIWETITRQCPYEGLTQIQAALGVLNNSLRPTVPENCPFLFKKLMTICWMNNAEERPSFEEILDILNSSSSNMSLLKPAPNDV</sequence>
<evidence type="ECO:0000313" key="14">
    <source>
        <dbReference type="EMBL" id="CAH0513345.1"/>
    </source>
</evidence>